<feature type="chain" id="PRO_5044879075" description="Protein kinase domain-containing protein" evidence="1">
    <location>
        <begin position="19"/>
        <end position="556"/>
    </location>
</feature>
<dbReference type="PROSITE" id="PS00108">
    <property type="entry name" value="PROTEIN_KINASE_ST"/>
    <property type="match status" value="1"/>
</dbReference>
<dbReference type="Gene3D" id="1.10.510.10">
    <property type="entry name" value="Transferase(Phosphotransferase) domain 1"/>
    <property type="match status" value="1"/>
</dbReference>
<evidence type="ECO:0000313" key="3">
    <source>
        <dbReference type="EMBL" id="KAL3669727.1"/>
    </source>
</evidence>
<accession>A0ABD3FUP8</accession>
<feature type="signal peptide" evidence="1">
    <location>
        <begin position="1"/>
        <end position="18"/>
    </location>
</feature>
<keyword evidence="4" id="KW-1185">Reference proteome</keyword>
<evidence type="ECO:0000313" key="4">
    <source>
        <dbReference type="Proteomes" id="UP001632037"/>
    </source>
</evidence>
<dbReference type="EMBL" id="JBIMZQ010000008">
    <property type="protein sequence ID" value="KAL3669727.1"/>
    <property type="molecule type" value="Genomic_DNA"/>
</dbReference>
<evidence type="ECO:0000256" key="1">
    <source>
        <dbReference type="SAM" id="SignalP"/>
    </source>
</evidence>
<dbReference type="InterPro" id="IPR051681">
    <property type="entry name" value="Ser/Thr_Kinases-Pseudokinases"/>
</dbReference>
<evidence type="ECO:0000259" key="2">
    <source>
        <dbReference type="PROSITE" id="PS50011"/>
    </source>
</evidence>
<protein>
    <recommendedName>
        <fullName evidence="2">Protein kinase domain-containing protein</fullName>
    </recommendedName>
</protein>
<dbReference type="InterPro" id="IPR000719">
    <property type="entry name" value="Prot_kinase_dom"/>
</dbReference>
<organism evidence="3 4">
    <name type="scientific">Phytophthora oleae</name>
    <dbReference type="NCBI Taxonomy" id="2107226"/>
    <lineage>
        <taxon>Eukaryota</taxon>
        <taxon>Sar</taxon>
        <taxon>Stramenopiles</taxon>
        <taxon>Oomycota</taxon>
        <taxon>Peronosporomycetes</taxon>
        <taxon>Peronosporales</taxon>
        <taxon>Peronosporaceae</taxon>
        <taxon>Phytophthora</taxon>
    </lineage>
</organism>
<feature type="domain" description="Protein kinase" evidence="2">
    <location>
        <begin position="279"/>
        <end position="551"/>
    </location>
</feature>
<dbReference type="Proteomes" id="UP001632037">
    <property type="component" value="Unassembled WGS sequence"/>
</dbReference>
<name>A0ABD3FUP8_9STRA</name>
<comment type="caution">
    <text evidence="3">The sequence shown here is derived from an EMBL/GenBank/DDBJ whole genome shotgun (WGS) entry which is preliminary data.</text>
</comment>
<gene>
    <name evidence="3" type="ORF">V7S43_005107</name>
</gene>
<dbReference type="AlphaFoldDB" id="A0ABD3FUP8"/>
<dbReference type="SUPFAM" id="SSF56112">
    <property type="entry name" value="Protein kinase-like (PK-like)"/>
    <property type="match status" value="1"/>
</dbReference>
<keyword evidence="1" id="KW-0732">Signal</keyword>
<dbReference type="Gene3D" id="3.30.200.20">
    <property type="entry name" value="Phosphorylase Kinase, domain 1"/>
    <property type="match status" value="1"/>
</dbReference>
<dbReference type="InterPro" id="IPR008271">
    <property type="entry name" value="Ser/Thr_kinase_AS"/>
</dbReference>
<dbReference type="Pfam" id="PF00069">
    <property type="entry name" value="Pkinase"/>
    <property type="match status" value="1"/>
</dbReference>
<dbReference type="PANTHER" id="PTHR44329">
    <property type="entry name" value="SERINE/THREONINE-PROTEIN KINASE TNNI3K-RELATED"/>
    <property type="match status" value="1"/>
</dbReference>
<reference evidence="3 4" key="1">
    <citation type="submission" date="2024-09" db="EMBL/GenBank/DDBJ databases">
        <title>Genome sequencing and assembly of Phytophthora oleae, isolate VK10A, causative agent of rot of olive drupes.</title>
        <authorList>
            <person name="Conti Taguali S."/>
            <person name="Riolo M."/>
            <person name="La Spada F."/>
            <person name="Cacciola S.O."/>
            <person name="Dionisio G."/>
        </authorList>
    </citation>
    <scope>NUCLEOTIDE SEQUENCE [LARGE SCALE GENOMIC DNA]</scope>
    <source>
        <strain evidence="3 4">VK10A</strain>
    </source>
</reference>
<proteinExistence type="predicted"/>
<dbReference type="InterPro" id="IPR011009">
    <property type="entry name" value="Kinase-like_dom_sf"/>
</dbReference>
<dbReference type="SMART" id="SM00220">
    <property type="entry name" value="S_TKc"/>
    <property type="match status" value="1"/>
</dbReference>
<dbReference type="PROSITE" id="PS50011">
    <property type="entry name" value="PROTEIN_KINASE_DOM"/>
    <property type="match status" value="1"/>
</dbReference>
<dbReference type="PANTHER" id="PTHR44329:SF214">
    <property type="entry name" value="PROTEIN KINASE DOMAIN-CONTAINING PROTEIN"/>
    <property type="match status" value="1"/>
</dbReference>
<sequence length="556" mass="61463">MLSLLVLFLPHLLSLVAGSNLHKLWVYYTGSTCEGTPYNAYTERDASCTTQQCFEDGNMSSTGVGVVFVDCTSDYKTSMKEYFGNSPFVMVEAYDDVVCDNFLYAEGMLASSKCEGSPNQNSSQNYHVIASLDSDGSAVLEYYYDSLCRSSQLMDTYTVDKYSLETHKCDHSSTKWYFFDGEDSVGSASAAGGGNSYEGNKTSKVWYLILGGVLALLLVGVGICCCKRQSHVKQTETQQQFTTSIQTRNTSTLDVAVHGQVGLWDDDVITAKRIPRDKVRVKKLLSRGAFGEVYEGVFNGKLVAVKMLVPHTRGNLQHVNDFLAEAKLTATMDHPNIVSFVGVAWDALSDICVVLEFMDNGDLRDLLSKYEESHHPVGFDRQKTTIALQVCHALTYLHSLLPSVIHRDLKSRNILLNKTMEAKLTDFGISKERQDQTMTAGVGTSLWMAPEVMLGERYDVKADIFSFGVVLSELDLHTLPYAQAKDEVRDSNGRKLPDAAILQQVVMGFLKVEFSQATPAGIVELGLACVSLNPRDRPTAAEALYRLQVILTKEIV</sequence>